<protein>
    <submittedName>
        <fullName evidence="2">Uncharacterized protein</fullName>
    </submittedName>
</protein>
<dbReference type="GeneID" id="65121646"/>
<feature type="region of interest" description="Disordered" evidence="1">
    <location>
        <begin position="118"/>
        <end position="143"/>
    </location>
</feature>
<gene>
    <name evidence="2" type="primary">46</name>
    <name evidence="2" type="ORF">SEA_JUJU_46</name>
</gene>
<evidence type="ECO:0000313" key="2">
    <source>
        <dbReference type="EMBL" id="QDP44162.1"/>
    </source>
</evidence>
<evidence type="ECO:0000256" key="1">
    <source>
        <dbReference type="SAM" id="MobiDB-lite"/>
    </source>
</evidence>
<reference evidence="2 3" key="1">
    <citation type="submission" date="2019-06" db="EMBL/GenBank/DDBJ databases">
        <authorList>
            <person name="English H.B."/>
            <person name="Fox B.C."/>
            <person name="Houston B.M."/>
            <person name="Koller H.E."/>
            <person name="Salsman M.A."/>
            <person name="Teasley B.R."/>
            <person name="Vandoros E."/>
            <person name="Korey C.A."/>
            <person name="Tolsma S."/>
            <person name="Caruso S.M."/>
            <person name="Garlena R.A."/>
            <person name="Russell D.A."/>
            <person name="Pope W.H."/>
            <person name="Jacobs-Se D."/>
            <person name="Hatfull G.F."/>
        </authorList>
    </citation>
    <scope>NUCLEOTIDE SEQUENCE [LARGE SCALE GENOMIC DNA]</scope>
</reference>
<dbReference type="Proteomes" id="UP000317704">
    <property type="component" value="Segment"/>
</dbReference>
<proteinExistence type="predicted"/>
<sequence length="143" mass="16013">MYRSATERALDGGGFDIKAVTEMADDLAAVRADDPQAWSDMRQTLLRAQQGTCRRKQSGGVDPDGDWDAPMTSSALDIGELRRDITIDGRLYRLYVHAPPMQPGVLLLLHFAWKPPGDATTTQNEQIEEAEERLARWQSEQVK</sequence>
<evidence type="ECO:0000313" key="3">
    <source>
        <dbReference type="Proteomes" id="UP000317704"/>
    </source>
</evidence>
<accession>A0A516KR45</accession>
<name>A0A516KR45_9CAUD</name>
<organism evidence="2 3">
    <name type="scientific">Gordonia phage JuJu</name>
    <dbReference type="NCBI Taxonomy" id="2590929"/>
    <lineage>
        <taxon>Viruses</taxon>
        <taxon>Duplodnaviria</taxon>
        <taxon>Heunggongvirae</taxon>
        <taxon>Uroviricota</taxon>
        <taxon>Caudoviricetes</taxon>
        <taxon>Jujuvirus</taxon>
        <taxon>Jujuvirus juju</taxon>
    </lineage>
</organism>
<keyword evidence="3" id="KW-1185">Reference proteome</keyword>
<feature type="region of interest" description="Disordered" evidence="1">
    <location>
        <begin position="51"/>
        <end position="71"/>
    </location>
</feature>
<dbReference type="EMBL" id="MN062704">
    <property type="protein sequence ID" value="QDP44162.1"/>
    <property type="molecule type" value="Genomic_DNA"/>
</dbReference>
<dbReference type="RefSeq" id="YP_010103747.1">
    <property type="nucleotide sequence ID" value="NC_055811.1"/>
</dbReference>
<dbReference type="KEGG" id="vg:65121646"/>